<dbReference type="InterPro" id="IPR036691">
    <property type="entry name" value="Endo/exonu/phosph_ase_sf"/>
</dbReference>
<protein>
    <recommendedName>
        <fullName evidence="5">Pol-like protein</fullName>
    </recommendedName>
</protein>
<keyword evidence="4" id="KW-1185">Reference proteome</keyword>
<dbReference type="SUPFAM" id="SSF53098">
    <property type="entry name" value="Ribonuclease H-like"/>
    <property type="match status" value="1"/>
</dbReference>
<dbReference type="InterPro" id="IPR000477">
    <property type="entry name" value="RT_dom"/>
</dbReference>
<dbReference type="Gene3D" id="3.30.420.10">
    <property type="entry name" value="Ribonuclease H-like superfamily/Ribonuclease H"/>
    <property type="match status" value="1"/>
</dbReference>
<proteinExistence type="predicted"/>
<gene>
    <name evidence="3" type="ORF">MEDL_59761</name>
</gene>
<dbReference type="Pfam" id="PF00075">
    <property type="entry name" value="RNase_H"/>
    <property type="match status" value="1"/>
</dbReference>
<dbReference type="InterPro" id="IPR012337">
    <property type="entry name" value="RNaseH-like_sf"/>
</dbReference>
<dbReference type="InterPro" id="IPR043502">
    <property type="entry name" value="DNA/RNA_pol_sf"/>
</dbReference>
<feature type="domain" description="Reverse transcriptase" evidence="1">
    <location>
        <begin position="590"/>
        <end position="846"/>
    </location>
</feature>
<dbReference type="GO" id="GO:0004523">
    <property type="term" value="F:RNA-DNA hybrid ribonuclease activity"/>
    <property type="evidence" value="ECO:0007669"/>
    <property type="project" value="InterPro"/>
</dbReference>
<dbReference type="InterPro" id="IPR052560">
    <property type="entry name" value="RdDP_mobile_element"/>
</dbReference>
<dbReference type="PROSITE" id="PS50879">
    <property type="entry name" value="RNASE_H_1"/>
    <property type="match status" value="1"/>
</dbReference>
<evidence type="ECO:0000313" key="4">
    <source>
        <dbReference type="Proteomes" id="UP000683360"/>
    </source>
</evidence>
<comment type="caution">
    <text evidence="3">The sequence shown here is derived from an EMBL/GenBank/DDBJ whole genome shotgun (WGS) entry which is preliminary data.</text>
</comment>
<dbReference type="Proteomes" id="UP000683360">
    <property type="component" value="Unassembled WGS sequence"/>
</dbReference>
<evidence type="ECO:0008006" key="5">
    <source>
        <dbReference type="Google" id="ProtNLM"/>
    </source>
</evidence>
<evidence type="ECO:0000313" key="3">
    <source>
        <dbReference type="EMBL" id="CAG2247872.1"/>
    </source>
</evidence>
<dbReference type="SUPFAM" id="SSF56672">
    <property type="entry name" value="DNA/RNA polymerases"/>
    <property type="match status" value="1"/>
</dbReference>
<dbReference type="PANTHER" id="PTHR36688">
    <property type="entry name" value="ENDO/EXONUCLEASE/PHOSPHATASE DOMAIN-CONTAINING PROTEIN"/>
    <property type="match status" value="1"/>
</dbReference>
<dbReference type="Pfam" id="PF14529">
    <property type="entry name" value="Exo_endo_phos_2"/>
    <property type="match status" value="1"/>
</dbReference>
<accession>A0A8S3V0E9</accession>
<dbReference type="CDD" id="cd09276">
    <property type="entry name" value="Rnase_HI_RT_non_LTR"/>
    <property type="match status" value="1"/>
</dbReference>
<dbReference type="PANTHER" id="PTHR36688:SF2">
    <property type="entry name" value="ENDONUCLEASE_EXONUCLEASE_PHOSPHATASE DOMAIN-CONTAINING PROTEIN"/>
    <property type="match status" value="1"/>
</dbReference>
<dbReference type="CDD" id="cd01650">
    <property type="entry name" value="RT_nLTR_like"/>
    <property type="match status" value="1"/>
</dbReference>
<organism evidence="3 4">
    <name type="scientific">Mytilus edulis</name>
    <name type="common">Blue mussel</name>
    <dbReference type="NCBI Taxonomy" id="6550"/>
    <lineage>
        <taxon>Eukaryota</taxon>
        <taxon>Metazoa</taxon>
        <taxon>Spiralia</taxon>
        <taxon>Lophotrochozoa</taxon>
        <taxon>Mollusca</taxon>
        <taxon>Bivalvia</taxon>
        <taxon>Autobranchia</taxon>
        <taxon>Pteriomorphia</taxon>
        <taxon>Mytilida</taxon>
        <taxon>Mytiloidea</taxon>
        <taxon>Mytilidae</taxon>
        <taxon>Mytilinae</taxon>
        <taxon>Mytilus</taxon>
    </lineage>
</organism>
<feature type="domain" description="RNase H type-1" evidence="2">
    <location>
        <begin position="1073"/>
        <end position="1212"/>
    </location>
</feature>
<reference evidence="3" key="1">
    <citation type="submission" date="2021-03" db="EMBL/GenBank/DDBJ databases">
        <authorList>
            <person name="Bekaert M."/>
        </authorList>
    </citation>
    <scope>NUCLEOTIDE SEQUENCE</scope>
</reference>
<dbReference type="Pfam" id="PF00078">
    <property type="entry name" value="RVT_1"/>
    <property type="match status" value="1"/>
</dbReference>
<evidence type="ECO:0000259" key="2">
    <source>
        <dbReference type="PROSITE" id="PS50879"/>
    </source>
</evidence>
<dbReference type="InterPro" id="IPR036397">
    <property type="entry name" value="RNaseH_sf"/>
</dbReference>
<dbReference type="PROSITE" id="PS50878">
    <property type="entry name" value="RT_POL"/>
    <property type="match status" value="1"/>
</dbReference>
<dbReference type="InterPro" id="IPR005135">
    <property type="entry name" value="Endo/exonuclease/phosphatase"/>
</dbReference>
<dbReference type="Gene3D" id="3.60.10.10">
    <property type="entry name" value="Endonuclease/exonuclease/phosphatase"/>
    <property type="match status" value="1"/>
</dbReference>
<evidence type="ECO:0000259" key="1">
    <source>
        <dbReference type="PROSITE" id="PS50878"/>
    </source>
</evidence>
<dbReference type="EMBL" id="CAJPWZ010002917">
    <property type="protein sequence ID" value="CAG2247872.1"/>
    <property type="molecule type" value="Genomic_DNA"/>
</dbReference>
<dbReference type="GO" id="GO:0003676">
    <property type="term" value="F:nucleic acid binding"/>
    <property type="evidence" value="ECO:0007669"/>
    <property type="project" value="InterPro"/>
</dbReference>
<dbReference type="InterPro" id="IPR002156">
    <property type="entry name" value="RNaseH_domain"/>
</dbReference>
<dbReference type="GO" id="GO:0006259">
    <property type="term" value="P:DNA metabolic process"/>
    <property type="evidence" value="ECO:0007669"/>
    <property type="project" value="UniProtKB-ARBA"/>
</dbReference>
<dbReference type="OrthoDB" id="6243574at2759"/>
<sequence length="1375" mass="158436">MFLITSLRKSKLKRKETSSLLDAIIVSVLAILLTSARTKNIVTTVDQIPAQKLSVQSQLPVETVNKIINRHRLTVQPSFALSTNINLKTVSNHIYIFNMKILFLNTQSFKTATGLKEICEKYNVDILCINESFESEKNPLSFGDWKPITSPRPNKARGGSAIFLKPSNHFIGQRQEHLELKDIEMVSIEVKDSKNKTFHLWVPYIPPEKPELMKKLCTHIEQQNLNNLILVGDLNAKSFEWNNAVENKHGELLEQCMTTSKLICVNDDQATRRASSSVIDLFLISRQLFNDVKNCVTLTHEKVQSDHIAVLLDFNAGNPHEENTSEEEYWNIKKCDWNAWKETAKDSFSKLSFPQNENIENNYNRFEETLTNCMTKCIPLVKPKKKTIIQHPPWWNDDIREMKGKLNKAQKKFKLRSTPENFENVAKAENDFEMTKKDAQNKWSEDLCEKIGEAKSLREKWSNFKKLTKKKSENLVHPLQGNNGNILFTESEKSNILKNTFFEGYHLKANNFNQQFYDDITQQYISISTSNQEENTDNIKYNDYITMEELEGSIFKLKKESAPGPDFFFTELFINGGSELKSKLLDIINQSWEEGIIPLNWRRANVKFIKKLYKPNYNLPSSYRPISLTSVVAKLMERIITYRLEGFVEMNNIMDQEQEGFRHFRGTTNALLSLTQAIFNGFNKDKTTIVIFIDFEKAYDSVWREGLMVKLYNDGIKGKMWMWINAFLSHREARCMVNNYKSPWFQTSIGLPQGSVISPILFNIFIKDIFKSVSADCCKFADDATIWHSHSDPKVIQEKLQKDLNQVQKWSNDWRMKLSIQKTEYSIFSKEKNKVQNIKLKLGNTILKYNPNPVILGLKLDEQLNFNSHIESTVKKAKRSLGIIREIKGIALIPTKTLIQIYDSLVCSIFNYASSIWQSSTSSHLDKLNEIQRKGLALCLDLPSQSSLEALEVLSGTLPIDLRREEMAIRELGKINSYSNNVPIKRKFEIWKEEKNPEKFISPLGKMYQQTEDMKDTELVDIDKIEPQYEYQGLVSVIRAPDYWRNIGSSKSRTTAQIEEGKQIISEQLQSQTPNTAVAFTDGSCLGNPGPCGAGAIIYINDKEEKLKRPVSNKGSILLAELIAIKMVLDYIESFSKEQINTLTLFSDSQTALGILTLNWKSDSYHQTINEIKGKIKNLNEHGFLINLNWTPGHANIKGNDEADSLAKEAAKEAETLAVDDIVFTKQDVKKAARNSVTKKWQRRWENSDTGRHYFRFHPEVKDKVKKDFPSKKMYNIINSLRTGYSKLNAYQFIINQHINTETCHHCKQKENVQHYLFECDLYSDARDKLFHQIYFITGQIPTDLDNLLTINLPNAENINQLLAEYIEETNRFSG</sequence>
<dbReference type="SUPFAM" id="SSF56219">
    <property type="entry name" value="DNase I-like"/>
    <property type="match status" value="1"/>
</dbReference>
<name>A0A8S3V0E9_MYTED</name>